<keyword evidence="8" id="KW-1185">Reference proteome</keyword>
<feature type="transmembrane region" description="Helical" evidence="5">
    <location>
        <begin position="33"/>
        <end position="52"/>
    </location>
</feature>
<evidence type="ECO:0000256" key="1">
    <source>
        <dbReference type="ARBA" id="ARBA00004141"/>
    </source>
</evidence>
<accession>A0A431WFX7</accession>
<evidence type="ECO:0000313" key="7">
    <source>
        <dbReference type="EMBL" id="RTR34472.1"/>
    </source>
</evidence>
<organism evidence="7 8">
    <name type="scientific">Shewanella atlantica</name>
    <dbReference type="NCBI Taxonomy" id="271099"/>
    <lineage>
        <taxon>Bacteria</taxon>
        <taxon>Pseudomonadati</taxon>
        <taxon>Pseudomonadota</taxon>
        <taxon>Gammaproteobacteria</taxon>
        <taxon>Alteromonadales</taxon>
        <taxon>Shewanellaceae</taxon>
        <taxon>Shewanella</taxon>
    </lineage>
</organism>
<comment type="caution">
    <text evidence="7">The sequence shown here is derived from an EMBL/GenBank/DDBJ whole genome shotgun (WGS) entry which is preliminary data.</text>
</comment>
<feature type="transmembrane region" description="Helical" evidence="5">
    <location>
        <begin position="155"/>
        <end position="173"/>
    </location>
</feature>
<keyword evidence="3 5" id="KW-1133">Transmembrane helix</keyword>
<dbReference type="InterPro" id="IPR009915">
    <property type="entry name" value="NnrU_dom"/>
</dbReference>
<proteinExistence type="predicted"/>
<dbReference type="EMBL" id="RXNV01000001">
    <property type="protein sequence ID" value="RTR34472.1"/>
    <property type="molecule type" value="Genomic_DNA"/>
</dbReference>
<name>A0A431WFX7_9GAMM</name>
<keyword evidence="2 5" id="KW-0812">Transmembrane</keyword>
<evidence type="ECO:0000256" key="4">
    <source>
        <dbReference type="ARBA" id="ARBA00023136"/>
    </source>
</evidence>
<reference evidence="7 8" key="1">
    <citation type="submission" date="2018-12" db="EMBL/GenBank/DDBJ databases">
        <authorList>
            <person name="Yu L."/>
        </authorList>
    </citation>
    <scope>NUCLEOTIDE SEQUENCE [LARGE SCALE GENOMIC DNA]</scope>
    <source>
        <strain evidence="7 8">HAW-EB5</strain>
    </source>
</reference>
<feature type="transmembrane region" description="Helical" evidence="5">
    <location>
        <begin position="102"/>
        <end position="134"/>
    </location>
</feature>
<dbReference type="OrthoDB" id="5293641at2"/>
<comment type="subcellular location">
    <subcellularLocation>
        <location evidence="1">Membrane</location>
        <topology evidence="1">Multi-pass membrane protein</topology>
    </subcellularLocation>
</comment>
<evidence type="ECO:0000256" key="3">
    <source>
        <dbReference type="ARBA" id="ARBA00022989"/>
    </source>
</evidence>
<protein>
    <submittedName>
        <fullName evidence="7">NnrU family protein</fullName>
    </submittedName>
</protein>
<feature type="transmembrane region" description="Helical" evidence="5">
    <location>
        <begin position="73"/>
        <end position="90"/>
    </location>
</feature>
<evidence type="ECO:0000256" key="2">
    <source>
        <dbReference type="ARBA" id="ARBA00022692"/>
    </source>
</evidence>
<dbReference type="Pfam" id="PF07298">
    <property type="entry name" value="NnrU"/>
    <property type="match status" value="1"/>
</dbReference>
<dbReference type="AlphaFoldDB" id="A0A431WFX7"/>
<dbReference type="Proteomes" id="UP000282060">
    <property type="component" value="Unassembled WGS sequence"/>
</dbReference>
<gene>
    <name evidence="7" type="ORF">EKG39_02010</name>
</gene>
<dbReference type="GO" id="GO:0016020">
    <property type="term" value="C:membrane"/>
    <property type="evidence" value="ECO:0007669"/>
    <property type="project" value="UniProtKB-SubCell"/>
</dbReference>
<dbReference type="RefSeq" id="WP_126503744.1">
    <property type="nucleotide sequence ID" value="NZ_RXNV01000001.1"/>
</dbReference>
<feature type="domain" description="NnrU" evidence="6">
    <location>
        <begin position="3"/>
        <end position="183"/>
    </location>
</feature>
<sequence length="186" mass="20385">MIVLLSGMALFIAIHLFPTQVQARQALIDKLGRVPYLALFSTISLIGFMLIINGFGMASKEQLWQPLTFARPLTHAIMPLVFILLVSAYLNTYIRAKLKHPMLIATCLWALVHLLANGDLASSVVFGGFFLYALADILLAKTRDTIVPKSKHPKAKFDVIAVVVGLIVYGLVLRGHQTLFGVSVIG</sequence>
<evidence type="ECO:0000313" key="8">
    <source>
        <dbReference type="Proteomes" id="UP000282060"/>
    </source>
</evidence>
<evidence type="ECO:0000259" key="6">
    <source>
        <dbReference type="Pfam" id="PF07298"/>
    </source>
</evidence>
<keyword evidence="4 5" id="KW-0472">Membrane</keyword>
<evidence type="ECO:0000256" key="5">
    <source>
        <dbReference type="SAM" id="Phobius"/>
    </source>
</evidence>